<keyword evidence="2" id="KW-1185">Reference proteome</keyword>
<organism evidence="1 2">
    <name type="scientific">Rickettsia asiatica</name>
    <dbReference type="NCBI Taxonomy" id="238800"/>
    <lineage>
        <taxon>Bacteria</taxon>
        <taxon>Pseudomonadati</taxon>
        <taxon>Pseudomonadota</taxon>
        <taxon>Alphaproteobacteria</taxon>
        <taxon>Rickettsiales</taxon>
        <taxon>Rickettsiaceae</taxon>
        <taxon>Rickettsieae</taxon>
        <taxon>Rickettsia</taxon>
        <taxon>spotted fever group</taxon>
    </lineage>
</organism>
<evidence type="ECO:0000313" key="2">
    <source>
        <dbReference type="Proteomes" id="UP000321183"/>
    </source>
</evidence>
<dbReference type="EMBL" id="AP019563">
    <property type="protein sequence ID" value="BBJ31330.1"/>
    <property type="molecule type" value="Genomic_DNA"/>
</dbReference>
<dbReference type="Proteomes" id="UP000321183">
    <property type="component" value="Chromosome"/>
</dbReference>
<gene>
    <name evidence="1" type="ORF">RAS_04390</name>
</gene>
<dbReference type="KEGG" id="ras:RAS_04390"/>
<evidence type="ECO:0000313" key="1">
    <source>
        <dbReference type="EMBL" id="BBJ31330.1"/>
    </source>
</evidence>
<accession>A0A510G6V5</accession>
<sequence length="49" mass="5733">MQVDKESNNSEYWYLLGKSQIYMEPEKALESFNKAIKLKTTLYSTLIKG</sequence>
<proteinExistence type="predicted"/>
<protein>
    <recommendedName>
        <fullName evidence="3">Tetratricopeptide repeat protein</fullName>
    </recommendedName>
</protein>
<dbReference type="RefSeq" id="WP_172616110.1">
    <property type="nucleotide sequence ID" value="NZ_AP019563.1"/>
</dbReference>
<name>A0A510G6V5_9RICK</name>
<evidence type="ECO:0008006" key="3">
    <source>
        <dbReference type="Google" id="ProtNLM"/>
    </source>
</evidence>
<dbReference type="AlphaFoldDB" id="A0A510G6V5"/>
<reference evidence="1 2" key="1">
    <citation type="submission" date="2019-04" db="EMBL/GenBank/DDBJ databases">
        <title>Draft genome sequence of Rickettsia asiatica Maytaro1284.</title>
        <authorList>
            <person name="Thu M."/>
            <person name="Qiu Y."/>
            <person name="Nakao R."/>
        </authorList>
    </citation>
    <scope>NUCLEOTIDE SEQUENCE [LARGE SCALE GENOMIC DNA]</scope>
    <source>
        <strain evidence="1 2">Maytaro1284</strain>
    </source>
</reference>